<dbReference type="Proteomes" id="UP001457282">
    <property type="component" value="Unassembled WGS sequence"/>
</dbReference>
<name>A0AAW1YNJ5_RUBAR</name>
<sequence>MNPQRNPKKGYPKIPYMMNTNAGSFYEWVGAGVSSVKIKGFNNGTIDLSAHNWTYKIGPLTWYKAIVDPLPGRALYMHGCVQECNYRGKFDPDKCNTGCGEPTQRWYHVPRSWFKPSGNVLVIFEEKGGDPLKIEFSRRKIPGVCALAAEDYPSIDLESWHEENGSNKSISIVNLKCPENTHISTVKFASFGNPTGSFEVVCN</sequence>
<proteinExistence type="predicted"/>
<dbReference type="AlphaFoldDB" id="A0AAW1YNJ5"/>
<accession>A0AAW1YNJ5</accession>
<evidence type="ECO:0000313" key="1">
    <source>
        <dbReference type="EMBL" id="KAK9950213.1"/>
    </source>
</evidence>
<dbReference type="GO" id="GO:0005975">
    <property type="term" value="P:carbohydrate metabolic process"/>
    <property type="evidence" value="ECO:0007669"/>
    <property type="project" value="InterPro"/>
</dbReference>
<dbReference type="InterPro" id="IPR001944">
    <property type="entry name" value="Glycoside_Hdrlase_35"/>
</dbReference>
<dbReference type="PANTHER" id="PTHR23421">
    <property type="entry name" value="BETA-GALACTOSIDASE RELATED"/>
    <property type="match status" value="1"/>
</dbReference>
<dbReference type="SUPFAM" id="SSF49785">
    <property type="entry name" value="Galactose-binding domain-like"/>
    <property type="match status" value="1"/>
</dbReference>
<evidence type="ECO:0000313" key="2">
    <source>
        <dbReference type="Proteomes" id="UP001457282"/>
    </source>
</evidence>
<gene>
    <name evidence="1" type="ORF">M0R45_005714</name>
</gene>
<dbReference type="GO" id="GO:0004553">
    <property type="term" value="F:hydrolase activity, hydrolyzing O-glycosyl compounds"/>
    <property type="evidence" value="ECO:0007669"/>
    <property type="project" value="InterPro"/>
</dbReference>
<reference evidence="1 2" key="1">
    <citation type="journal article" date="2023" name="G3 (Bethesda)">
        <title>A chromosome-length genome assembly and annotation of blackberry (Rubus argutus, cv. 'Hillquist').</title>
        <authorList>
            <person name="Bruna T."/>
            <person name="Aryal R."/>
            <person name="Dudchenko O."/>
            <person name="Sargent D.J."/>
            <person name="Mead D."/>
            <person name="Buti M."/>
            <person name="Cavallini A."/>
            <person name="Hytonen T."/>
            <person name="Andres J."/>
            <person name="Pham M."/>
            <person name="Weisz D."/>
            <person name="Mascagni F."/>
            <person name="Usai G."/>
            <person name="Natali L."/>
            <person name="Bassil N."/>
            <person name="Fernandez G.E."/>
            <person name="Lomsadze A."/>
            <person name="Armour M."/>
            <person name="Olukolu B."/>
            <person name="Poorten T."/>
            <person name="Britton C."/>
            <person name="Davik J."/>
            <person name="Ashrafi H."/>
            <person name="Aiden E.L."/>
            <person name="Borodovsky M."/>
            <person name="Worthington M."/>
        </authorList>
    </citation>
    <scope>NUCLEOTIDE SEQUENCE [LARGE SCALE GENOMIC DNA]</scope>
    <source>
        <strain evidence="1">PI 553951</strain>
    </source>
</reference>
<protein>
    <submittedName>
        <fullName evidence="1">Uncharacterized protein</fullName>
    </submittedName>
</protein>
<dbReference type="EMBL" id="JBEDUW010000001">
    <property type="protein sequence ID" value="KAK9950213.1"/>
    <property type="molecule type" value="Genomic_DNA"/>
</dbReference>
<keyword evidence="2" id="KW-1185">Reference proteome</keyword>
<dbReference type="InterPro" id="IPR008979">
    <property type="entry name" value="Galactose-bd-like_sf"/>
</dbReference>
<organism evidence="1 2">
    <name type="scientific">Rubus argutus</name>
    <name type="common">Southern blackberry</name>
    <dbReference type="NCBI Taxonomy" id="59490"/>
    <lineage>
        <taxon>Eukaryota</taxon>
        <taxon>Viridiplantae</taxon>
        <taxon>Streptophyta</taxon>
        <taxon>Embryophyta</taxon>
        <taxon>Tracheophyta</taxon>
        <taxon>Spermatophyta</taxon>
        <taxon>Magnoliopsida</taxon>
        <taxon>eudicotyledons</taxon>
        <taxon>Gunneridae</taxon>
        <taxon>Pentapetalae</taxon>
        <taxon>rosids</taxon>
        <taxon>fabids</taxon>
        <taxon>Rosales</taxon>
        <taxon>Rosaceae</taxon>
        <taxon>Rosoideae</taxon>
        <taxon>Rosoideae incertae sedis</taxon>
        <taxon>Rubus</taxon>
    </lineage>
</organism>
<comment type="caution">
    <text evidence="1">The sequence shown here is derived from an EMBL/GenBank/DDBJ whole genome shotgun (WGS) entry which is preliminary data.</text>
</comment>